<organism evidence="1 2">
    <name type="scientific">Agrobacterium pusense</name>
    <dbReference type="NCBI Taxonomy" id="648995"/>
    <lineage>
        <taxon>Bacteria</taxon>
        <taxon>Pseudomonadati</taxon>
        <taxon>Pseudomonadota</taxon>
        <taxon>Alphaproteobacteria</taxon>
        <taxon>Hyphomicrobiales</taxon>
        <taxon>Rhizobiaceae</taxon>
        <taxon>Rhizobium/Agrobacterium group</taxon>
        <taxon>Agrobacterium</taxon>
    </lineage>
</organism>
<reference evidence="1" key="1">
    <citation type="submission" date="2019-07" db="EMBL/GenBank/DDBJ databases">
        <title>FDA dAtabase for Regulatory Grade micrObial Sequences (FDA-ARGOS): Supporting development and validation of Infectious Disease Dx tests.</title>
        <authorList>
            <person name="Bachman M."/>
            <person name="Young C."/>
            <person name="Tallon L."/>
            <person name="Sadzewicz L."/>
            <person name="Vavikolanu K."/>
            <person name="Mehta A."/>
            <person name="Aluvathingal J."/>
            <person name="Nadendla S."/>
            <person name="Nandy P."/>
            <person name="Geyer C."/>
            <person name="Yan Y."/>
            <person name="Sichtig H."/>
        </authorList>
    </citation>
    <scope>NUCLEOTIDE SEQUENCE</scope>
    <source>
        <strain evidence="1">FDAARGOS_618</strain>
        <plasmid evidence="1">unnamed3</plasmid>
    </source>
</reference>
<comment type="caution">
    <text evidence="1">The sequence shown here is derived from an EMBL/GenBank/DDBJ whole genome shotgun (WGS) entry which is preliminary data.</text>
</comment>
<dbReference type="AlphaFoldDB" id="A0AA44IY20"/>
<keyword evidence="1" id="KW-0614">Plasmid</keyword>
<dbReference type="EMBL" id="JABRWM010000003">
    <property type="protein sequence ID" value="NRF18010.1"/>
    <property type="molecule type" value="Genomic_DNA"/>
</dbReference>
<dbReference type="Proteomes" id="UP001155820">
    <property type="component" value="Unassembled WGS sequence"/>
</dbReference>
<sequence>MNALYHRIYLCGYDGKIMPRWLRKILAGSEFHRAWMLGFKGFFVESGVRYGPANPYGANRFT</sequence>
<evidence type="ECO:0000313" key="1">
    <source>
        <dbReference type="EMBL" id="NRF18010.1"/>
    </source>
</evidence>
<evidence type="ECO:0000313" key="2">
    <source>
        <dbReference type="Proteomes" id="UP001155820"/>
    </source>
</evidence>
<protein>
    <submittedName>
        <fullName evidence="1">Uncharacterized protein</fullName>
    </submittedName>
</protein>
<proteinExistence type="predicted"/>
<name>A0AA44IY20_9HYPH</name>
<keyword evidence="2" id="KW-1185">Reference proteome</keyword>
<gene>
    <name evidence="1" type="ORF">FOB26_02440</name>
</gene>
<geneLocation type="plasmid" evidence="1">
    <name>unnamed3</name>
</geneLocation>
<dbReference type="RefSeq" id="WP_172873334.1">
    <property type="nucleotide sequence ID" value="NZ_JABRWL010000004.1"/>
</dbReference>
<accession>A0AA44IY20</accession>